<organism evidence="2 3">
    <name type="scientific">Pantoea cypripedii</name>
    <name type="common">Pectobacterium cypripedii</name>
    <name type="synonym">Erwinia cypripedii</name>
    <dbReference type="NCBI Taxonomy" id="55209"/>
    <lineage>
        <taxon>Bacteria</taxon>
        <taxon>Pseudomonadati</taxon>
        <taxon>Pseudomonadota</taxon>
        <taxon>Gammaproteobacteria</taxon>
        <taxon>Enterobacterales</taxon>
        <taxon>Erwiniaceae</taxon>
        <taxon>Pantoea</taxon>
    </lineage>
</organism>
<dbReference type="NCBIfam" id="TIGR02742">
    <property type="entry name" value="TrbC_Ftype"/>
    <property type="match status" value="1"/>
</dbReference>
<accession>A0A6B9GB40</accession>
<gene>
    <name evidence="2" type="primary">trbC</name>
    <name evidence="2" type="ORF">CUN67_26580</name>
</gene>
<evidence type="ECO:0000313" key="3">
    <source>
        <dbReference type="Proteomes" id="UP000502005"/>
    </source>
</evidence>
<feature type="chain" id="PRO_5025388412" evidence="1">
    <location>
        <begin position="18"/>
        <end position="131"/>
    </location>
</feature>
<dbReference type="AlphaFoldDB" id="A0A6B9GB40"/>
<dbReference type="Proteomes" id="UP000502005">
    <property type="component" value="Plasmid pNE1B"/>
</dbReference>
<evidence type="ECO:0000256" key="1">
    <source>
        <dbReference type="SAM" id="SignalP"/>
    </source>
</evidence>
<dbReference type="Pfam" id="PF09673">
    <property type="entry name" value="TrbC_Ftype"/>
    <property type="match status" value="1"/>
</dbReference>
<name>A0A6B9GB40_PANCY</name>
<feature type="signal peptide" evidence="1">
    <location>
        <begin position="1"/>
        <end position="17"/>
    </location>
</feature>
<protein>
    <submittedName>
        <fullName evidence="2">Type-F conjugative transfer system pilin assembly protein TrbC</fullName>
    </submittedName>
</protein>
<geneLocation type="plasmid" evidence="3">
    <name>pne1b</name>
</geneLocation>
<dbReference type="InterPro" id="IPR019106">
    <property type="entry name" value="T4SS_TrbC"/>
</dbReference>
<dbReference type="InterPro" id="IPR014113">
    <property type="entry name" value="T4SS_TrbC_subgr"/>
</dbReference>
<dbReference type="EMBL" id="CP024770">
    <property type="protein sequence ID" value="QGY32530.1"/>
    <property type="molecule type" value="Genomic_DNA"/>
</dbReference>
<proteinExistence type="predicted"/>
<reference evidence="2 3" key="1">
    <citation type="submission" date="2017-11" db="EMBL/GenBank/DDBJ databases">
        <title>Genome sequence of Pantoea cypripedii NE1.</title>
        <authorList>
            <person name="Nascimento F.X."/>
        </authorList>
    </citation>
    <scope>NUCLEOTIDE SEQUENCE [LARGE SCALE GENOMIC DNA]</scope>
    <source>
        <strain evidence="2 3">NE1</strain>
        <plasmid evidence="3">pne1b</plasmid>
    </source>
</reference>
<keyword evidence="1" id="KW-0732">Signal</keyword>
<keyword evidence="2" id="KW-0614">Plasmid</keyword>
<evidence type="ECO:0000313" key="2">
    <source>
        <dbReference type="EMBL" id="QGY32530.1"/>
    </source>
</evidence>
<sequence>MVLASVLMAGISSVSHASEMAFFLSTSIPEKQLAILMKAAEARGIPVYLRGLVNDSMEQTAQYMLHLVSQYQVRGVLIDPMRFERYGVKQVPALVQSCGERFDILYGNVALSDALTLLAERGECRPFVSAD</sequence>